<accession>A0ABP5DPB9</accession>
<evidence type="ECO:0008006" key="3">
    <source>
        <dbReference type="Google" id="ProtNLM"/>
    </source>
</evidence>
<name>A0ABP5DPB9_9MICO</name>
<organism evidence="1 2">
    <name type="scientific">Microbacterium pumilum</name>
    <dbReference type="NCBI Taxonomy" id="344165"/>
    <lineage>
        <taxon>Bacteria</taxon>
        <taxon>Bacillati</taxon>
        <taxon>Actinomycetota</taxon>
        <taxon>Actinomycetes</taxon>
        <taxon>Micrococcales</taxon>
        <taxon>Microbacteriaceae</taxon>
        <taxon>Microbacterium</taxon>
    </lineage>
</organism>
<dbReference type="EMBL" id="BAAAOH010000001">
    <property type="protein sequence ID" value="GAA1982676.1"/>
    <property type="molecule type" value="Genomic_DNA"/>
</dbReference>
<evidence type="ECO:0000313" key="2">
    <source>
        <dbReference type="Proteomes" id="UP001500326"/>
    </source>
</evidence>
<sequence>MNDRNLRPAVFVRVTGQAMNVGDSVLRRAYIDALRGMGRAHLLVRQMPEGYIDGLGVIEDDVIYRSDAEWRAAFKASARAVPTTYAFNAGEMQFSRFYTQDLAASLPMLRAAARSGGTSLMLGVSMRSKGRWSPLLTPLLRAVGRVSWRDARSRQWTGLGEVAADWAFLEGDVSASPATDADRGYLAVTLRGDRPIPGDEWFTAVTALADAKELELLAVSQVEVDTPLMREVGERLGAQLIEMPAGISHTVQEEVVRDVYRHSSIVISDRLHALVMGATEGAIPLGLADDGADKAARHFDVVGLTGVSVRTADADPALVDTTDEARGRVRVAVEMGREQLRALRAGLGATPVPQPAKA</sequence>
<gene>
    <name evidence="1" type="ORF">GCM10009777_15570</name>
</gene>
<keyword evidence="2" id="KW-1185">Reference proteome</keyword>
<reference evidence="2" key="1">
    <citation type="journal article" date="2019" name="Int. J. Syst. Evol. Microbiol.">
        <title>The Global Catalogue of Microorganisms (GCM) 10K type strain sequencing project: providing services to taxonomists for standard genome sequencing and annotation.</title>
        <authorList>
            <consortium name="The Broad Institute Genomics Platform"/>
            <consortium name="The Broad Institute Genome Sequencing Center for Infectious Disease"/>
            <person name="Wu L."/>
            <person name="Ma J."/>
        </authorList>
    </citation>
    <scope>NUCLEOTIDE SEQUENCE [LARGE SCALE GENOMIC DNA]</scope>
    <source>
        <strain evidence="2">JCM 14902</strain>
    </source>
</reference>
<protein>
    <recommendedName>
        <fullName evidence="3">Polysaccharide pyruvyl transferase domain-containing protein</fullName>
    </recommendedName>
</protein>
<evidence type="ECO:0000313" key="1">
    <source>
        <dbReference type="EMBL" id="GAA1982676.1"/>
    </source>
</evidence>
<dbReference type="RefSeq" id="WP_344060139.1">
    <property type="nucleotide sequence ID" value="NZ_BAAAOH010000001.1"/>
</dbReference>
<proteinExistence type="predicted"/>
<comment type="caution">
    <text evidence="1">The sequence shown here is derived from an EMBL/GenBank/DDBJ whole genome shotgun (WGS) entry which is preliminary data.</text>
</comment>
<dbReference type="Proteomes" id="UP001500326">
    <property type="component" value="Unassembled WGS sequence"/>
</dbReference>